<dbReference type="Pfam" id="PF00730">
    <property type="entry name" value="HhH-GPD"/>
    <property type="match status" value="1"/>
</dbReference>
<dbReference type="GO" id="GO:0003677">
    <property type="term" value="F:DNA binding"/>
    <property type="evidence" value="ECO:0007669"/>
    <property type="project" value="InterPro"/>
</dbReference>
<evidence type="ECO:0000256" key="4">
    <source>
        <dbReference type="ARBA" id="ARBA00022723"/>
    </source>
</evidence>
<keyword evidence="5" id="KW-0227">DNA damage</keyword>
<dbReference type="eggNOG" id="arCOG00459">
    <property type="taxonomic scope" value="Archaea"/>
</dbReference>
<dbReference type="GO" id="GO:0000703">
    <property type="term" value="F:oxidized pyrimidine nucleobase lesion DNA N-glycosylase activity"/>
    <property type="evidence" value="ECO:0007669"/>
    <property type="project" value="TreeGrafter"/>
</dbReference>
<keyword evidence="7" id="KW-0408">Iron</keyword>
<dbReference type="Gene3D" id="1.10.1670.10">
    <property type="entry name" value="Helix-hairpin-Helix base-excision DNA repair enzymes (C-terminal)"/>
    <property type="match status" value="1"/>
</dbReference>
<name>Q9HK18_THEAC</name>
<proteinExistence type="inferred from homology"/>
<dbReference type="GO" id="GO:0006289">
    <property type="term" value="P:nucleotide-excision repair"/>
    <property type="evidence" value="ECO:0007669"/>
    <property type="project" value="TreeGrafter"/>
</dbReference>
<dbReference type="InterPro" id="IPR003265">
    <property type="entry name" value="HhH-GPD_domain"/>
</dbReference>
<dbReference type="SMART" id="SM00525">
    <property type="entry name" value="FES"/>
    <property type="match status" value="1"/>
</dbReference>
<comment type="catalytic activity">
    <reaction evidence="12">
        <text>Hydrolyzes mismatched double-stranded DNA and polynucleotides, releasing free thymine.</text>
        <dbReference type="EC" id="3.2.2.29"/>
    </reaction>
</comment>
<comment type="cofactor">
    <cofactor evidence="1">
        <name>[4Fe-4S] cluster</name>
        <dbReference type="ChEBI" id="CHEBI:49883"/>
    </cofactor>
</comment>
<keyword evidence="10" id="KW-0456">Lyase</keyword>
<dbReference type="SUPFAM" id="SSF48150">
    <property type="entry name" value="DNA-glycosylase"/>
    <property type="match status" value="1"/>
</dbReference>
<dbReference type="KEGG" id="tac:Ta0790"/>
<keyword evidence="9" id="KW-0234">DNA repair</keyword>
<evidence type="ECO:0000256" key="13">
    <source>
        <dbReference type="ARBA" id="ARBA00066769"/>
    </source>
</evidence>
<dbReference type="PaxDb" id="273075-Ta0790m"/>
<dbReference type="InterPro" id="IPR023170">
    <property type="entry name" value="HhH_base_excis_C"/>
</dbReference>
<dbReference type="CDD" id="cd00056">
    <property type="entry name" value="ENDO3c"/>
    <property type="match status" value="1"/>
</dbReference>
<dbReference type="PIRSF" id="PIRSF001435">
    <property type="entry name" value="Nth"/>
    <property type="match status" value="1"/>
</dbReference>
<organism evidence="15 16">
    <name type="scientific">Thermoplasma acidophilum (strain ATCC 25905 / DSM 1728 / JCM 9062 / NBRC 15155 / AMRC-C165)</name>
    <dbReference type="NCBI Taxonomy" id="273075"/>
    <lineage>
        <taxon>Archaea</taxon>
        <taxon>Methanobacteriati</taxon>
        <taxon>Thermoplasmatota</taxon>
        <taxon>Thermoplasmata</taxon>
        <taxon>Thermoplasmatales</taxon>
        <taxon>Thermoplasmataceae</taxon>
        <taxon>Thermoplasma</taxon>
    </lineage>
</organism>
<dbReference type="EMBL" id="AL445065">
    <property type="protein sequence ID" value="CAC11921.1"/>
    <property type="molecule type" value="Genomic_DNA"/>
</dbReference>
<gene>
    <name evidence="15" type="ordered locus">Ta0790</name>
</gene>
<evidence type="ECO:0000313" key="15">
    <source>
        <dbReference type="EMBL" id="CAC11921.1"/>
    </source>
</evidence>
<dbReference type="InParanoid" id="Q9HK18"/>
<evidence type="ECO:0000259" key="14">
    <source>
        <dbReference type="SMART" id="SM00478"/>
    </source>
</evidence>
<comment type="similarity">
    <text evidence="2">Belongs to the Nth/MutY family.</text>
</comment>
<dbReference type="GO" id="GO:0141016">
    <property type="term" value="F:G/T mismatch-specific thymine-DNA glycosylase activity"/>
    <property type="evidence" value="ECO:0007669"/>
    <property type="project" value="UniProtKB-EC"/>
</dbReference>
<dbReference type="FunCoup" id="Q9HK18">
    <property type="interactions" value="52"/>
</dbReference>
<dbReference type="HOGENOM" id="CLU_012862_3_3_2"/>
<keyword evidence="6" id="KW-0378">Hydrolase</keyword>
<dbReference type="GO" id="GO:0003906">
    <property type="term" value="F:DNA-(apurinic or apyrimidinic site) endonuclease activity"/>
    <property type="evidence" value="ECO:0007669"/>
    <property type="project" value="TreeGrafter"/>
</dbReference>
<dbReference type="InterPro" id="IPR011257">
    <property type="entry name" value="DNA_glycosylase"/>
</dbReference>
<dbReference type="GO" id="GO:0006285">
    <property type="term" value="P:base-excision repair, AP site formation"/>
    <property type="evidence" value="ECO:0007669"/>
    <property type="project" value="TreeGrafter"/>
</dbReference>
<sequence>MPAHRFVFRDPFWMLITTVLSQRTKDETTDEAARSLYEKYRDIDGLADADPDEVGRIISKVGFWRVKSRKVVEIARIIRDRYNYRVPDSIDELVSLPGVGLKTAKVVLAEGFNRPAIAVDTHVFRISHRIGWSSARTPEETSEELERIIPVDLQVGFNPMMVEFGKAICRPVRPLCDRCPVSEYCRYYEEKVKDSEK</sequence>
<dbReference type="InterPro" id="IPR004035">
    <property type="entry name" value="Endouclease-III_FeS-bd_BS"/>
</dbReference>
<evidence type="ECO:0000256" key="10">
    <source>
        <dbReference type="ARBA" id="ARBA00023239"/>
    </source>
</evidence>
<dbReference type="PANTHER" id="PTHR43286:SF1">
    <property type="entry name" value="ENDONUCLEASE III-LIKE PROTEIN 1"/>
    <property type="match status" value="1"/>
</dbReference>
<dbReference type="GO" id="GO:0016829">
    <property type="term" value="F:lyase activity"/>
    <property type="evidence" value="ECO:0007669"/>
    <property type="project" value="UniProtKB-KW"/>
</dbReference>
<evidence type="ECO:0000256" key="9">
    <source>
        <dbReference type="ARBA" id="ARBA00023204"/>
    </source>
</evidence>
<dbReference type="Pfam" id="PF00633">
    <property type="entry name" value="HHH"/>
    <property type="match status" value="1"/>
</dbReference>
<keyword evidence="11" id="KW-0326">Glycosidase</keyword>
<evidence type="ECO:0000256" key="7">
    <source>
        <dbReference type="ARBA" id="ARBA00023004"/>
    </source>
</evidence>
<reference evidence="15 16" key="1">
    <citation type="journal article" date="2000" name="Nature">
        <title>The genome sequence of the thermoacidophilic scavenger Thermoplasma acidophilum.</title>
        <authorList>
            <person name="Ruepp A."/>
            <person name="Graml W."/>
            <person name="Santos-Martinez M.L."/>
            <person name="Koretke K.K."/>
            <person name="Volker C."/>
            <person name="Mewes H.W."/>
            <person name="Frishman D."/>
            <person name="Stocker S."/>
            <person name="Lupas A.N."/>
            <person name="Baumeister W."/>
        </authorList>
    </citation>
    <scope>NUCLEOTIDE SEQUENCE [LARGE SCALE GENOMIC DNA]</scope>
    <source>
        <strain evidence="16">ATCC 25905 / DSM 1728 / JCM 9062 / NBRC 15155 / AMRC-C165</strain>
    </source>
</reference>
<dbReference type="GO" id="GO:0046872">
    <property type="term" value="F:metal ion binding"/>
    <property type="evidence" value="ECO:0007669"/>
    <property type="project" value="UniProtKB-KW"/>
</dbReference>
<dbReference type="EC" id="3.2.2.29" evidence="13"/>
<dbReference type="PROSITE" id="PS00764">
    <property type="entry name" value="ENDONUCLEASE_III_1"/>
    <property type="match status" value="1"/>
</dbReference>
<keyword evidence="4" id="KW-0479">Metal-binding</keyword>
<evidence type="ECO:0000256" key="5">
    <source>
        <dbReference type="ARBA" id="ARBA00022763"/>
    </source>
</evidence>
<dbReference type="SMART" id="SM00478">
    <property type="entry name" value="ENDO3c"/>
    <property type="match status" value="1"/>
</dbReference>
<protein>
    <recommendedName>
        <fullName evidence="13">thymine-DNA glycosylase</fullName>
        <ecNumber evidence="13">3.2.2.29</ecNumber>
    </recommendedName>
</protein>
<evidence type="ECO:0000256" key="11">
    <source>
        <dbReference type="ARBA" id="ARBA00023295"/>
    </source>
</evidence>
<dbReference type="Proteomes" id="UP000001024">
    <property type="component" value="Chromosome"/>
</dbReference>
<dbReference type="InterPro" id="IPR000445">
    <property type="entry name" value="HhH_motif"/>
</dbReference>
<keyword evidence="15" id="KW-0540">Nuclease</keyword>
<feature type="domain" description="HhH-GPD" evidence="14">
    <location>
        <begin position="20"/>
        <end position="167"/>
    </location>
</feature>
<evidence type="ECO:0000256" key="8">
    <source>
        <dbReference type="ARBA" id="ARBA00023014"/>
    </source>
</evidence>
<dbReference type="GO" id="GO:0051539">
    <property type="term" value="F:4 iron, 4 sulfur cluster binding"/>
    <property type="evidence" value="ECO:0007669"/>
    <property type="project" value="UniProtKB-KW"/>
</dbReference>
<evidence type="ECO:0000256" key="2">
    <source>
        <dbReference type="ARBA" id="ARBA00008343"/>
    </source>
</evidence>
<accession>Q9HK18</accession>
<evidence type="ECO:0000256" key="1">
    <source>
        <dbReference type="ARBA" id="ARBA00001966"/>
    </source>
</evidence>
<dbReference type="EnsemblBacteria" id="CAC11921">
    <property type="protein sequence ID" value="CAC11921"/>
    <property type="gene ID" value="CAC11921"/>
</dbReference>
<dbReference type="PANTHER" id="PTHR43286">
    <property type="entry name" value="ENDONUCLEASE III-LIKE PROTEIN 1"/>
    <property type="match status" value="1"/>
</dbReference>
<evidence type="ECO:0000313" key="16">
    <source>
        <dbReference type="Proteomes" id="UP000001024"/>
    </source>
</evidence>
<keyword evidence="16" id="KW-1185">Reference proteome</keyword>
<dbReference type="FunFam" id="1.10.340.30:FF:000001">
    <property type="entry name" value="Endonuclease III"/>
    <property type="match status" value="1"/>
</dbReference>
<keyword evidence="8" id="KW-0411">Iron-sulfur</keyword>
<keyword evidence="3" id="KW-0004">4Fe-4S</keyword>
<dbReference type="STRING" id="273075.gene:9572005"/>
<evidence type="ECO:0000256" key="3">
    <source>
        <dbReference type="ARBA" id="ARBA00022485"/>
    </source>
</evidence>
<keyword evidence="15" id="KW-0255">Endonuclease</keyword>
<dbReference type="Gene3D" id="1.10.340.30">
    <property type="entry name" value="Hypothetical protein, domain 2"/>
    <property type="match status" value="1"/>
</dbReference>
<dbReference type="InterPro" id="IPR003651">
    <property type="entry name" value="Endonuclease3_FeS-loop_motif"/>
</dbReference>
<dbReference type="AlphaFoldDB" id="Q9HK18"/>
<evidence type="ECO:0000256" key="6">
    <source>
        <dbReference type="ARBA" id="ARBA00022801"/>
    </source>
</evidence>
<evidence type="ECO:0000256" key="12">
    <source>
        <dbReference type="ARBA" id="ARBA00052915"/>
    </source>
</evidence>